<dbReference type="PANTHER" id="PTHR42718:SF9">
    <property type="entry name" value="MAJOR FACILITATOR SUPERFAMILY MULTIDRUG TRANSPORTER MFSC"/>
    <property type="match status" value="1"/>
</dbReference>
<feature type="transmembrane region" description="Helical" evidence="6">
    <location>
        <begin position="492"/>
        <end position="513"/>
    </location>
</feature>
<proteinExistence type="predicted"/>
<gene>
    <name evidence="8" type="ORF">MW290_05620</name>
</gene>
<keyword evidence="9" id="KW-1185">Reference proteome</keyword>
<sequence>MPGSPSTPLHPVRRRVAYGLVGFIVSLTGGLGNALVTANLQNLQGALGAYAVEVAWLPAAYVMTNVSMNLLLVKFRQEFGLRLFTEVFLVLYALVAFAHLFVNDLSSAIAVRAAHGMTGAALTSLGLYYTLQAFPAAHRMKGLAVALGLSSLALPLARLLPASLLEVAEWRGLSLFELGLTLLALGCVLLLKLPPGDRYKTFEKTDFLTFMLFAPGMALLCAVLALGRTVWWFEAPWLGWSLAGAIVLLTAALYLEHHRQNPLINTRWWGSADMLRLFLVMVLVRIVLSEQSVGAVGFLQALGMSNDQMRPMFAAVLAGTAAGIVTSALTIHPQRLTAPLVVALLAMMAGALIDVGATAQTRAVQMLGSQFLLAFGSTLFLAPALISRMGAVIAQPRNLVSFSVLFGISQNLGGLLGSALLGTVQTVREKFHSSQIAEQLSQLEPLVTARLQGGATAYGRVLADPVLRGAQGRSALAATATREANVLAYNDVFLLIAAIAAATLLFVLCHALWARMNRPPT</sequence>
<name>A0ABY4S8K8_AQUTE</name>
<feature type="transmembrane region" description="Helical" evidence="6">
    <location>
        <begin position="83"/>
        <end position="102"/>
    </location>
</feature>
<feature type="transmembrane region" description="Helical" evidence="6">
    <location>
        <begin position="363"/>
        <end position="386"/>
    </location>
</feature>
<keyword evidence="4 6" id="KW-1133">Transmembrane helix</keyword>
<feature type="transmembrane region" description="Helical" evidence="6">
    <location>
        <begin position="143"/>
        <end position="161"/>
    </location>
</feature>
<evidence type="ECO:0000313" key="9">
    <source>
        <dbReference type="Proteomes" id="UP001056201"/>
    </source>
</evidence>
<evidence type="ECO:0000259" key="7">
    <source>
        <dbReference type="PROSITE" id="PS50850"/>
    </source>
</evidence>
<evidence type="ECO:0000256" key="5">
    <source>
        <dbReference type="ARBA" id="ARBA00023136"/>
    </source>
</evidence>
<evidence type="ECO:0000313" key="8">
    <source>
        <dbReference type="EMBL" id="URI08058.1"/>
    </source>
</evidence>
<organism evidence="8 9">
    <name type="scientific">Aquincola tertiaricarbonis</name>
    <dbReference type="NCBI Taxonomy" id="391953"/>
    <lineage>
        <taxon>Bacteria</taxon>
        <taxon>Pseudomonadati</taxon>
        <taxon>Pseudomonadota</taxon>
        <taxon>Betaproteobacteria</taxon>
        <taxon>Burkholderiales</taxon>
        <taxon>Sphaerotilaceae</taxon>
        <taxon>Aquincola</taxon>
    </lineage>
</organism>
<feature type="transmembrane region" description="Helical" evidence="6">
    <location>
        <begin position="207"/>
        <end position="231"/>
    </location>
</feature>
<feature type="transmembrane region" description="Helical" evidence="6">
    <location>
        <begin position="237"/>
        <end position="255"/>
    </location>
</feature>
<evidence type="ECO:0000256" key="1">
    <source>
        <dbReference type="ARBA" id="ARBA00004141"/>
    </source>
</evidence>
<dbReference type="EMBL" id="CP097635">
    <property type="protein sequence ID" value="URI08058.1"/>
    <property type="molecule type" value="Genomic_DNA"/>
</dbReference>
<keyword evidence="3 6" id="KW-0812">Transmembrane</keyword>
<keyword evidence="2" id="KW-0813">Transport</keyword>
<protein>
    <submittedName>
        <fullName evidence="8">MFS transporter</fullName>
    </submittedName>
</protein>
<feature type="transmembrane region" description="Helical" evidence="6">
    <location>
        <begin position="275"/>
        <end position="299"/>
    </location>
</feature>
<dbReference type="PROSITE" id="PS50850">
    <property type="entry name" value="MFS"/>
    <property type="match status" value="1"/>
</dbReference>
<dbReference type="InterPro" id="IPR011701">
    <property type="entry name" value="MFS"/>
</dbReference>
<dbReference type="Gene3D" id="1.20.1250.20">
    <property type="entry name" value="MFS general substrate transporter like domains"/>
    <property type="match status" value="1"/>
</dbReference>
<accession>A0ABY4S8K8</accession>
<keyword evidence="5 6" id="KW-0472">Membrane</keyword>
<dbReference type="InterPro" id="IPR020846">
    <property type="entry name" value="MFS_dom"/>
</dbReference>
<dbReference type="Pfam" id="PF07690">
    <property type="entry name" value="MFS_1"/>
    <property type="match status" value="1"/>
</dbReference>
<dbReference type="SUPFAM" id="SSF103473">
    <property type="entry name" value="MFS general substrate transporter"/>
    <property type="match status" value="1"/>
</dbReference>
<feature type="transmembrane region" description="Helical" evidence="6">
    <location>
        <begin position="16"/>
        <end position="36"/>
    </location>
</feature>
<evidence type="ECO:0000256" key="3">
    <source>
        <dbReference type="ARBA" id="ARBA00022692"/>
    </source>
</evidence>
<evidence type="ECO:0000256" key="4">
    <source>
        <dbReference type="ARBA" id="ARBA00022989"/>
    </source>
</evidence>
<reference evidence="8" key="1">
    <citation type="submission" date="2022-05" db="EMBL/GenBank/DDBJ databases">
        <title>An RpoN-dependent PEP-CTERM gene is involved in floc formation of an Aquincola tertiaricarbonis strain.</title>
        <authorList>
            <person name="Qiu D."/>
            <person name="Xia M."/>
        </authorList>
    </citation>
    <scope>NUCLEOTIDE SEQUENCE</scope>
    <source>
        <strain evidence="8">RN12</strain>
    </source>
</reference>
<dbReference type="InterPro" id="IPR036259">
    <property type="entry name" value="MFS_trans_sf"/>
</dbReference>
<feature type="transmembrane region" description="Helical" evidence="6">
    <location>
        <begin position="398"/>
        <end position="421"/>
    </location>
</feature>
<feature type="transmembrane region" description="Helical" evidence="6">
    <location>
        <begin position="108"/>
        <end position="131"/>
    </location>
</feature>
<feature type="transmembrane region" description="Helical" evidence="6">
    <location>
        <begin position="338"/>
        <end position="357"/>
    </location>
</feature>
<comment type="subcellular location">
    <subcellularLocation>
        <location evidence="1">Membrane</location>
        <topology evidence="1">Multi-pass membrane protein</topology>
    </subcellularLocation>
</comment>
<feature type="transmembrane region" description="Helical" evidence="6">
    <location>
        <begin position="173"/>
        <end position="195"/>
    </location>
</feature>
<feature type="transmembrane region" description="Helical" evidence="6">
    <location>
        <begin position="311"/>
        <end position="331"/>
    </location>
</feature>
<feature type="domain" description="Major facilitator superfamily (MFS) profile" evidence="7">
    <location>
        <begin position="18"/>
        <end position="515"/>
    </location>
</feature>
<dbReference type="RefSeq" id="WP_250196280.1">
    <property type="nucleotide sequence ID" value="NZ_CP097635.1"/>
</dbReference>
<evidence type="ECO:0000256" key="6">
    <source>
        <dbReference type="SAM" id="Phobius"/>
    </source>
</evidence>
<dbReference type="Proteomes" id="UP001056201">
    <property type="component" value="Chromosome 1"/>
</dbReference>
<dbReference type="PANTHER" id="PTHR42718">
    <property type="entry name" value="MAJOR FACILITATOR SUPERFAMILY MULTIDRUG TRANSPORTER MFSC"/>
    <property type="match status" value="1"/>
</dbReference>
<feature type="transmembrane region" description="Helical" evidence="6">
    <location>
        <begin position="48"/>
        <end position="71"/>
    </location>
</feature>
<evidence type="ECO:0000256" key="2">
    <source>
        <dbReference type="ARBA" id="ARBA00022448"/>
    </source>
</evidence>